<feature type="transmembrane region" description="Helical" evidence="2">
    <location>
        <begin position="38"/>
        <end position="56"/>
    </location>
</feature>
<dbReference type="GO" id="GO:0006465">
    <property type="term" value="P:signal peptide processing"/>
    <property type="evidence" value="ECO:0007669"/>
    <property type="project" value="TreeGrafter"/>
</dbReference>
<keyword evidence="5" id="KW-1185">Reference proteome</keyword>
<proteinExistence type="inferred from homology"/>
<evidence type="ECO:0000256" key="1">
    <source>
        <dbReference type="ARBA" id="ARBA00005801"/>
    </source>
</evidence>
<dbReference type="AlphaFoldDB" id="A0A3M8C359"/>
<accession>A0A3M8C359</accession>
<dbReference type="GO" id="GO:0005886">
    <property type="term" value="C:plasma membrane"/>
    <property type="evidence" value="ECO:0007669"/>
    <property type="project" value="TreeGrafter"/>
</dbReference>
<evidence type="ECO:0000313" key="4">
    <source>
        <dbReference type="EMBL" id="RNB70132.1"/>
    </source>
</evidence>
<feature type="transmembrane region" description="Helical" evidence="2">
    <location>
        <begin position="12"/>
        <end position="31"/>
    </location>
</feature>
<dbReference type="PANTHER" id="PTHR30487:SF0">
    <property type="entry name" value="PREPILIN LEADER PEPTIDASE_N-METHYLTRANSFERASE-RELATED"/>
    <property type="match status" value="1"/>
</dbReference>
<dbReference type="InterPro" id="IPR050882">
    <property type="entry name" value="Prepilin_peptidase/N-MTase"/>
</dbReference>
<protein>
    <submittedName>
        <fullName evidence="4">Prepilin peptidase</fullName>
    </submittedName>
</protein>
<organism evidence="4 5">
    <name type="scientific">Brevibacillus invocatus</name>
    <dbReference type="NCBI Taxonomy" id="173959"/>
    <lineage>
        <taxon>Bacteria</taxon>
        <taxon>Bacillati</taxon>
        <taxon>Bacillota</taxon>
        <taxon>Bacilli</taxon>
        <taxon>Bacillales</taxon>
        <taxon>Paenibacillaceae</taxon>
        <taxon>Brevibacillus</taxon>
    </lineage>
</organism>
<gene>
    <name evidence="4" type="ORF">EDM52_17970</name>
</gene>
<evidence type="ECO:0000259" key="3">
    <source>
        <dbReference type="Pfam" id="PF01478"/>
    </source>
</evidence>
<dbReference type="Gene3D" id="1.20.120.1220">
    <property type="match status" value="1"/>
</dbReference>
<name>A0A3M8C359_9BACL</name>
<dbReference type="EMBL" id="RHHR01000035">
    <property type="protein sequence ID" value="RNB70132.1"/>
    <property type="molecule type" value="Genomic_DNA"/>
</dbReference>
<dbReference type="Pfam" id="PF01478">
    <property type="entry name" value="Peptidase_A24"/>
    <property type="match status" value="1"/>
</dbReference>
<keyword evidence="2" id="KW-0812">Transmembrane</keyword>
<keyword evidence="2" id="KW-1133">Transmembrane helix</keyword>
<reference evidence="4 5" key="1">
    <citation type="submission" date="2018-10" db="EMBL/GenBank/DDBJ databases">
        <title>Phylogenomics of Brevibacillus.</title>
        <authorList>
            <person name="Dunlap C."/>
        </authorList>
    </citation>
    <scope>NUCLEOTIDE SEQUENCE [LARGE SCALE GENOMIC DNA]</scope>
    <source>
        <strain evidence="4 5">JCM 12215</strain>
    </source>
</reference>
<dbReference type="PANTHER" id="PTHR30487">
    <property type="entry name" value="TYPE 4 PREPILIN-LIKE PROTEINS LEADER PEPTIDE-PROCESSING ENZYME"/>
    <property type="match status" value="1"/>
</dbReference>
<sequence>MLSFALPIEPFTVERIIQLILLGLCFSVSWTDFKERRIPNLALLIGFMLMLALRLLCGGEWSWLSAIPFVAVVLVFFGGIALVWPASIGMGDVKLLACAAYALGVGPFFLVLTIASMTALLGASLLLLFDQASRTHSLPYAPFLSVGLLSWFVSAFWE</sequence>
<evidence type="ECO:0000313" key="5">
    <source>
        <dbReference type="Proteomes" id="UP000282028"/>
    </source>
</evidence>
<dbReference type="Proteomes" id="UP000282028">
    <property type="component" value="Unassembled WGS sequence"/>
</dbReference>
<dbReference type="RefSeq" id="WP_122910329.1">
    <property type="nucleotide sequence ID" value="NZ_CBCSBE010000020.1"/>
</dbReference>
<feature type="transmembrane region" description="Helical" evidence="2">
    <location>
        <begin position="95"/>
        <end position="128"/>
    </location>
</feature>
<feature type="transmembrane region" description="Helical" evidence="2">
    <location>
        <begin position="140"/>
        <end position="157"/>
    </location>
</feature>
<feature type="domain" description="Prepilin type IV endopeptidase peptidase" evidence="3">
    <location>
        <begin position="19"/>
        <end position="121"/>
    </location>
</feature>
<dbReference type="GO" id="GO:0004190">
    <property type="term" value="F:aspartic-type endopeptidase activity"/>
    <property type="evidence" value="ECO:0007669"/>
    <property type="project" value="InterPro"/>
</dbReference>
<comment type="caution">
    <text evidence="4">The sequence shown here is derived from an EMBL/GenBank/DDBJ whole genome shotgun (WGS) entry which is preliminary data.</text>
</comment>
<comment type="similarity">
    <text evidence="1">Belongs to the peptidase A24 family.</text>
</comment>
<dbReference type="InterPro" id="IPR000045">
    <property type="entry name" value="Prepilin_IV_endopep_pep"/>
</dbReference>
<feature type="transmembrane region" description="Helical" evidence="2">
    <location>
        <begin position="62"/>
        <end position="83"/>
    </location>
</feature>
<dbReference type="OrthoDB" id="9789291at2"/>
<evidence type="ECO:0000256" key="2">
    <source>
        <dbReference type="SAM" id="Phobius"/>
    </source>
</evidence>
<keyword evidence="2" id="KW-0472">Membrane</keyword>